<evidence type="ECO:0000313" key="2">
    <source>
        <dbReference type="EMBL" id="JAD25534.1"/>
    </source>
</evidence>
<name>A0A0A8YGR9_ARUDO</name>
<dbReference type="EMBL" id="GBRH01272361">
    <property type="protein sequence ID" value="JAD25534.1"/>
    <property type="molecule type" value="Transcribed_RNA"/>
</dbReference>
<dbReference type="AlphaFoldDB" id="A0A0A8YGR9"/>
<evidence type="ECO:0000256" key="1">
    <source>
        <dbReference type="SAM" id="MobiDB-lite"/>
    </source>
</evidence>
<reference evidence="2" key="2">
    <citation type="journal article" date="2015" name="Data Brief">
        <title>Shoot transcriptome of the giant reed, Arundo donax.</title>
        <authorList>
            <person name="Barrero R.A."/>
            <person name="Guerrero F.D."/>
            <person name="Moolhuijzen P."/>
            <person name="Goolsby J.A."/>
            <person name="Tidwell J."/>
            <person name="Bellgard S.E."/>
            <person name="Bellgard M.I."/>
        </authorList>
    </citation>
    <scope>NUCLEOTIDE SEQUENCE</scope>
    <source>
        <tissue evidence="2">Shoot tissue taken approximately 20 cm above the soil surface</tissue>
    </source>
</reference>
<proteinExistence type="predicted"/>
<sequence>MQGSPQSFLSPFGFADGPLV</sequence>
<reference evidence="2" key="1">
    <citation type="submission" date="2014-09" db="EMBL/GenBank/DDBJ databases">
        <authorList>
            <person name="Magalhaes I.L.F."/>
            <person name="Oliveira U."/>
            <person name="Santos F.R."/>
            <person name="Vidigal T.H.D.A."/>
            <person name="Brescovit A.D."/>
            <person name="Santos A.J."/>
        </authorList>
    </citation>
    <scope>NUCLEOTIDE SEQUENCE</scope>
    <source>
        <tissue evidence="2">Shoot tissue taken approximately 20 cm above the soil surface</tissue>
    </source>
</reference>
<protein>
    <submittedName>
        <fullName evidence="2">Uncharacterized protein</fullName>
    </submittedName>
</protein>
<organism evidence="2">
    <name type="scientific">Arundo donax</name>
    <name type="common">Giant reed</name>
    <name type="synonym">Donax arundinaceus</name>
    <dbReference type="NCBI Taxonomy" id="35708"/>
    <lineage>
        <taxon>Eukaryota</taxon>
        <taxon>Viridiplantae</taxon>
        <taxon>Streptophyta</taxon>
        <taxon>Embryophyta</taxon>
        <taxon>Tracheophyta</taxon>
        <taxon>Spermatophyta</taxon>
        <taxon>Magnoliopsida</taxon>
        <taxon>Liliopsida</taxon>
        <taxon>Poales</taxon>
        <taxon>Poaceae</taxon>
        <taxon>PACMAD clade</taxon>
        <taxon>Arundinoideae</taxon>
        <taxon>Arundineae</taxon>
        <taxon>Arundo</taxon>
    </lineage>
</organism>
<feature type="region of interest" description="Disordered" evidence="1">
    <location>
        <begin position="1"/>
        <end position="20"/>
    </location>
</feature>
<accession>A0A0A8YGR9</accession>